<name>A0A1Y1ZXL4_9PLEO</name>
<proteinExistence type="predicted"/>
<comment type="caution">
    <text evidence="2">The sequence shown here is derived from an EMBL/GenBank/DDBJ whole genome shotgun (WGS) entry which is preliminary data.</text>
</comment>
<dbReference type="Proteomes" id="UP000193144">
    <property type="component" value="Unassembled WGS sequence"/>
</dbReference>
<feature type="non-terminal residue" evidence="2">
    <location>
        <position position="1"/>
    </location>
</feature>
<feature type="compositionally biased region" description="Polar residues" evidence="1">
    <location>
        <begin position="199"/>
        <end position="217"/>
    </location>
</feature>
<sequence>PKKKKSNAVFGFLTLKEPSQSALEQFAEQQRKQAAEKGAKPTPAGLTGISPQKLPPTVPKVNSKWDGVPETVKARDSVIPNKRNSTLTQASRFSRTNAPSVLSTSSGGSQGPPNSYASSVTSLRYSGPFDGTNPRRDPGPSIVAVEGGGRHARTPSTTSLPDITYFFPDNPNPSGVMPGSSKGLAVRAPTLDPLAVKPNTDSIRSTSAVESPGASNLESLRSLSLFETPTSSANSITAVSLDTKGFLAGEAQEFKLPGEESPVDEEAELLDGQQDIVFADPMTEQSTTLSGPVKQEPSQKTASPKPATFNFSRPLSVQMPTTTVPENPRLSSLTIRPNGSELPILYEISSSEDTIASASKNDEPFKDSDTVSIAPSVTPSVTPSVMSASWYQSPRERLGLGGRIRKNDVLPWESHRGDFVPGKKKKKPISQVFSRGVV</sequence>
<dbReference type="AlphaFoldDB" id="A0A1Y1ZXL4"/>
<evidence type="ECO:0000313" key="2">
    <source>
        <dbReference type="EMBL" id="ORY14982.1"/>
    </source>
</evidence>
<accession>A0A1Y1ZXL4</accession>
<feature type="compositionally biased region" description="Low complexity" evidence="1">
    <location>
        <begin position="370"/>
        <end position="379"/>
    </location>
</feature>
<feature type="compositionally biased region" description="Basic and acidic residues" evidence="1">
    <location>
        <begin position="29"/>
        <end position="39"/>
    </location>
</feature>
<feature type="region of interest" description="Disordered" evidence="1">
    <location>
        <begin position="281"/>
        <end position="336"/>
    </location>
</feature>
<evidence type="ECO:0000256" key="1">
    <source>
        <dbReference type="SAM" id="MobiDB-lite"/>
    </source>
</evidence>
<feature type="region of interest" description="Disordered" evidence="1">
    <location>
        <begin position="21"/>
        <end position="217"/>
    </location>
</feature>
<gene>
    <name evidence="2" type="ORF">BCR34DRAFT_598689</name>
</gene>
<keyword evidence="3" id="KW-1185">Reference proteome</keyword>
<feature type="compositionally biased region" description="Polar residues" evidence="1">
    <location>
        <begin position="309"/>
        <end position="336"/>
    </location>
</feature>
<feature type="compositionally biased region" description="Polar residues" evidence="1">
    <location>
        <begin position="82"/>
        <end position="124"/>
    </location>
</feature>
<protein>
    <submittedName>
        <fullName evidence="2">Uncharacterized protein</fullName>
    </submittedName>
</protein>
<feature type="region of interest" description="Disordered" evidence="1">
    <location>
        <begin position="355"/>
        <end position="379"/>
    </location>
</feature>
<reference evidence="2 3" key="1">
    <citation type="submission" date="2016-07" db="EMBL/GenBank/DDBJ databases">
        <title>Pervasive Adenine N6-methylation of Active Genes in Fungi.</title>
        <authorList>
            <consortium name="DOE Joint Genome Institute"/>
            <person name="Mondo S.J."/>
            <person name="Dannebaum R.O."/>
            <person name="Kuo R.C."/>
            <person name="Labutti K."/>
            <person name="Haridas S."/>
            <person name="Kuo A."/>
            <person name="Salamov A."/>
            <person name="Ahrendt S.R."/>
            <person name="Lipzen A."/>
            <person name="Sullivan W."/>
            <person name="Andreopoulos W.B."/>
            <person name="Clum A."/>
            <person name="Lindquist E."/>
            <person name="Daum C."/>
            <person name="Ramamoorthy G.K."/>
            <person name="Gryganskyi A."/>
            <person name="Culley D."/>
            <person name="Magnuson J.K."/>
            <person name="James T.Y."/>
            <person name="O'Malley M.A."/>
            <person name="Stajich J.E."/>
            <person name="Spatafora J.W."/>
            <person name="Visel A."/>
            <person name="Grigoriev I.V."/>
        </authorList>
    </citation>
    <scope>NUCLEOTIDE SEQUENCE [LARGE SCALE GENOMIC DNA]</scope>
    <source>
        <strain evidence="2 3">CBS 115471</strain>
    </source>
</reference>
<dbReference type="EMBL" id="MCFA01000028">
    <property type="protein sequence ID" value="ORY14982.1"/>
    <property type="molecule type" value="Genomic_DNA"/>
</dbReference>
<evidence type="ECO:0000313" key="3">
    <source>
        <dbReference type="Proteomes" id="UP000193144"/>
    </source>
</evidence>
<feature type="region of interest" description="Disordered" evidence="1">
    <location>
        <begin position="416"/>
        <end position="438"/>
    </location>
</feature>
<dbReference type="OrthoDB" id="4117770at2759"/>
<organism evidence="2 3">
    <name type="scientific">Clohesyomyces aquaticus</name>
    <dbReference type="NCBI Taxonomy" id="1231657"/>
    <lineage>
        <taxon>Eukaryota</taxon>
        <taxon>Fungi</taxon>
        <taxon>Dikarya</taxon>
        <taxon>Ascomycota</taxon>
        <taxon>Pezizomycotina</taxon>
        <taxon>Dothideomycetes</taxon>
        <taxon>Pleosporomycetidae</taxon>
        <taxon>Pleosporales</taxon>
        <taxon>Lindgomycetaceae</taxon>
        <taxon>Clohesyomyces</taxon>
    </lineage>
</organism>
<feature type="compositionally biased region" description="Polar residues" evidence="1">
    <location>
        <begin position="283"/>
        <end position="302"/>
    </location>
</feature>
<feature type="compositionally biased region" description="Basic and acidic residues" evidence="1">
    <location>
        <begin position="360"/>
        <end position="369"/>
    </location>
</feature>